<comment type="subcellular location">
    <subcellularLocation>
        <location evidence="1 11">Membrane</location>
        <topology evidence="1 11">Multi-pass membrane protein</topology>
    </subcellularLocation>
</comment>
<evidence type="ECO:0000256" key="10">
    <source>
        <dbReference type="ARBA" id="ARBA00023303"/>
    </source>
</evidence>
<evidence type="ECO:0000256" key="4">
    <source>
        <dbReference type="ARBA" id="ARBA00022692"/>
    </source>
</evidence>
<dbReference type="SUPFAM" id="SSF81324">
    <property type="entry name" value="Voltage-gated potassium channels"/>
    <property type="match status" value="1"/>
</dbReference>
<dbReference type="InterPro" id="IPR016449">
    <property type="entry name" value="K_chnl_inward-rec_Kir"/>
</dbReference>
<dbReference type="PANTHER" id="PTHR11767">
    <property type="entry name" value="INWARD RECTIFIER POTASSIUM CHANNEL"/>
    <property type="match status" value="1"/>
</dbReference>
<feature type="domain" description="Potassium channel inwardly rectifying transmembrane" evidence="12">
    <location>
        <begin position="54"/>
        <end position="119"/>
    </location>
</feature>
<evidence type="ECO:0000256" key="6">
    <source>
        <dbReference type="ARBA" id="ARBA00022958"/>
    </source>
</evidence>
<dbReference type="Pfam" id="PF01007">
    <property type="entry name" value="IRK"/>
    <property type="match status" value="1"/>
</dbReference>
<evidence type="ECO:0000256" key="8">
    <source>
        <dbReference type="ARBA" id="ARBA00023065"/>
    </source>
</evidence>
<keyword evidence="8 11" id="KW-0406">Ion transport</keyword>
<keyword evidence="15" id="KW-1185">Reference proteome</keyword>
<name>A0ABP0QRH0_9DINO</name>
<feature type="domain" description="Inward rectifier potassium channel C-terminal" evidence="13">
    <location>
        <begin position="128"/>
        <end position="301"/>
    </location>
</feature>
<dbReference type="EMBL" id="CAXAMM010039851">
    <property type="protein sequence ID" value="CAK9089512.1"/>
    <property type="molecule type" value="Genomic_DNA"/>
</dbReference>
<evidence type="ECO:0000256" key="2">
    <source>
        <dbReference type="ARBA" id="ARBA00022448"/>
    </source>
</evidence>
<keyword evidence="2 11" id="KW-0813">Transport</keyword>
<evidence type="ECO:0000313" key="15">
    <source>
        <dbReference type="Proteomes" id="UP001642464"/>
    </source>
</evidence>
<evidence type="ECO:0000256" key="7">
    <source>
        <dbReference type="ARBA" id="ARBA00022989"/>
    </source>
</evidence>
<accession>A0ABP0QRH0</accession>
<comment type="caution">
    <text evidence="14">The sequence shown here is derived from an EMBL/GenBank/DDBJ whole genome shotgun (WGS) entry which is preliminary data.</text>
</comment>
<keyword evidence="10 11" id="KW-0407">Ion channel</keyword>
<evidence type="ECO:0000256" key="1">
    <source>
        <dbReference type="ARBA" id="ARBA00004141"/>
    </source>
</evidence>
<dbReference type="PRINTS" id="PR01320">
    <property type="entry name" value="KIRCHANNEL"/>
</dbReference>
<evidence type="ECO:0000256" key="5">
    <source>
        <dbReference type="ARBA" id="ARBA00022882"/>
    </source>
</evidence>
<keyword evidence="9" id="KW-0472">Membrane</keyword>
<keyword evidence="6 11" id="KW-0630">Potassium</keyword>
<reference evidence="14 15" key="1">
    <citation type="submission" date="2024-02" db="EMBL/GenBank/DDBJ databases">
        <authorList>
            <person name="Chen Y."/>
            <person name="Shah S."/>
            <person name="Dougan E. K."/>
            <person name="Thang M."/>
            <person name="Chan C."/>
        </authorList>
    </citation>
    <scope>NUCLEOTIDE SEQUENCE [LARGE SCALE GENOMIC DNA]</scope>
</reference>
<dbReference type="InterPro" id="IPR041647">
    <property type="entry name" value="IRK_C"/>
</dbReference>
<keyword evidence="4 11" id="KW-0812">Transmembrane</keyword>
<evidence type="ECO:0000256" key="11">
    <source>
        <dbReference type="RuleBase" id="RU003822"/>
    </source>
</evidence>
<comment type="similarity">
    <text evidence="11">Belongs to the inward rectifier-type potassium channel (TC 1.A.2.1) family.</text>
</comment>
<dbReference type="InterPro" id="IPR013518">
    <property type="entry name" value="K_chnl_inward-rec_Kir_cyto"/>
</dbReference>
<organism evidence="14 15">
    <name type="scientific">Durusdinium trenchii</name>
    <dbReference type="NCBI Taxonomy" id="1381693"/>
    <lineage>
        <taxon>Eukaryota</taxon>
        <taxon>Sar</taxon>
        <taxon>Alveolata</taxon>
        <taxon>Dinophyceae</taxon>
        <taxon>Suessiales</taxon>
        <taxon>Symbiodiniaceae</taxon>
        <taxon>Durusdinium</taxon>
    </lineage>
</organism>
<dbReference type="Pfam" id="PF17655">
    <property type="entry name" value="IRK_C"/>
    <property type="match status" value="1"/>
</dbReference>
<dbReference type="InterPro" id="IPR014756">
    <property type="entry name" value="Ig_E-set"/>
</dbReference>
<dbReference type="Gene3D" id="2.60.40.1400">
    <property type="entry name" value="G protein-activated inward rectifier potassium channel 1"/>
    <property type="match status" value="1"/>
</dbReference>
<sequence>MVSESGSDGGLCECLTVRSPRSSVGSDRSENAPNDLVYVAMWLVFTFWWQRAASGCEERPLTFRRAFMLSLETMTTIGYGVADPMFDGCREVIPLLVVQSLISLLMDAIFLNMVYTRFSSAFTRSASIIFTDVAVVYMEQATVKLCFRVCEVARKPLIEPLIRVYLVKHQKLPDLPELDGLESDDRVDVEVHQMALEEPNINIADGKLFLTLPCKVVHCLDSDSPLCSAKNLDEFHEAMQRTEFFEVLAVLSGTCPITGNSLEARQSYTASDLRVDCRFSPCVVLRNDEHVVDFEYFHRTLRESWK</sequence>
<dbReference type="Gene3D" id="1.10.287.70">
    <property type="match status" value="1"/>
</dbReference>
<keyword evidence="7" id="KW-1133">Transmembrane helix</keyword>
<gene>
    <name evidence="14" type="ORF">SCF082_LOCUS42238</name>
</gene>
<evidence type="ECO:0000313" key="14">
    <source>
        <dbReference type="EMBL" id="CAK9089512.1"/>
    </source>
</evidence>
<dbReference type="Proteomes" id="UP001642464">
    <property type="component" value="Unassembled WGS sequence"/>
</dbReference>
<dbReference type="InterPro" id="IPR040445">
    <property type="entry name" value="Kir_TM"/>
</dbReference>
<evidence type="ECO:0000259" key="12">
    <source>
        <dbReference type="Pfam" id="PF01007"/>
    </source>
</evidence>
<keyword evidence="5 11" id="KW-0851">Voltage-gated channel</keyword>
<evidence type="ECO:0000256" key="9">
    <source>
        <dbReference type="ARBA" id="ARBA00023136"/>
    </source>
</evidence>
<dbReference type="SUPFAM" id="SSF81296">
    <property type="entry name" value="E set domains"/>
    <property type="match status" value="1"/>
</dbReference>
<evidence type="ECO:0000259" key="13">
    <source>
        <dbReference type="Pfam" id="PF17655"/>
    </source>
</evidence>
<keyword evidence="3 11" id="KW-0633">Potassium transport</keyword>
<protein>
    <submittedName>
        <fullName evidence="14">Inwardly rectifying subfamily J member 5</fullName>
    </submittedName>
</protein>
<evidence type="ECO:0000256" key="3">
    <source>
        <dbReference type="ARBA" id="ARBA00022538"/>
    </source>
</evidence>
<proteinExistence type="inferred from homology"/>